<gene>
    <name evidence="16" type="ORF">GFSPODELE1_LOCUS2322</name>
</gene>
<comment type="cofactor">
    <cofactor evidence="1">
        <name>Ca(2+)</name>
        <dbReference type="ChEBI" id="CHEBI:29108"/>
    </cofactor>
</comment>
<proteinExistence type="inferred from homology"/>
<dbReference type="InterPro" id="IPR040694">
    <property type="entry name" value="UGGT_TRXL_2"/>
</dbReference>
<evidence type="ECO:0000259" key="15">
    <source>
        <dbReference type="Pfam" id="PF18404"/>
    </source>
</evidence>
<keyword evidence="8" id="KW-0325">Glycoprotein</keyword>
<feature type="chain" id="PRO_5047087034" description="UDP-glucose:glycoprotein glucosyltransferase" evidence="10">
    <location>
        <begin position="17"/>
        <end position="1588"/>
    </location>
</feature>
<feature type="domain" description="UGGT thioredoxin-like" evidence="12">
    <location>
        <begin position="298"/>
        <end position="427"/>
    </location>
</feature>
<dbReference type="Gene3D" id="3.90.550.10">
    <property type="entry name" value="Spore Coat Polysaccharide Biosynthesis Protein SpsA, Chain A"/>
    <property type="match status" value="1"/>
</dbReference>
<dbReference type="PANTHER" id="PTHR11226:SF0">
    <property type="entry name" value="UDP-GLUCOSE:GLYCOPROTEIN GLUCOSYLTRANSFERASE"/>
    <property type="match status" value="1"/>
</dbReference>
<evidence type="ECO:0000256" key="4">
    <source>
        <dbReference type="ARBA" id="ARBA00006351"/>
    </source>
</evidence>
<dbReference type="Pfam" id="PF18404">
    <property type="entry name" value="Glyco_transf_24"/>
    <property type="match status" value="1"/>
</dbReference>
<keyword evidence="17" id="KW-1185">Reference proteome</keyword>
<evidence type="ECO:0000256" key="5">
    <source>
        <dbReference type="ARBA" id="ARBA00022679"/>
    </source>
</evidence>
<organism evidence="16 17">
    <name type="scientific">Somion occarium</name>
    <dbReference type="NCBI Taxonomy" id="3059160"/>
    <lineage>
        <taxon>Eukaryota</taxon>
        <taxon>Fungi</taxon>
        <taxon>Dikarya</taxon>
        <taxon>Basidiomycota</taxon>
        <taxon>Agaricomycotina</taxon>
        <taxon>Agaricomycetes</taxon>
        <taxon>Polyporales</taxon>
        <taxon>Cerrenaceae</taxon>
        <taxon>Somion</taxon>
    </lineage>
</organism>
<evidence type="ECO:0000259" key="11">
    <source>
        <dbReference type="Pfam" id="PF18400"/>
    </source>
</evidence>
<feature type="region of interest" description="Disordered" evidence="9">
    <location>
        <begin position="1563"/>
        <end position="1588"/>
    </location>
</feature>
<keyword evidence="5" id="KW-0808">Transferase</keyword>
<evidence type="ECO:0000259" key="13">
    <source>
        <dbReference type="Pfam" id="PF18402"/>
    </source>
</evidence>
<feature type="domain" description="UDP-glucose:glycoprotein glucosyltransferase thioredoxin-like" evidence="14">
    <location>
        <begin position="729"/>
        <end position="943"/>
    </location>
</feature>
<evidence type="ECO:0000256" key="9">
    <source>
        <dbReference type="SAM" id="MobiDB-lite"/>
    </source>
</evidence>
<sequence length="1588" mass="177098">MKRTVFISLAIASSYAASPPVQVELRTSWPAPPSTLEILEAVAIERPDSFYNLLDIVTNPEVIPDPPPSTPQALHNFILNAAIDEGYLSGPGLLSSVQRGLGLHTASPKLETYYQFYADRITSRETATVCESWVDWYGDVICDVETLASILDVETIDPPDHRLTQSRPQLLPFDRVQPDPSSTLERPPHTAILYSSITSPSFRTLHELLYRKSTGPSPHIEYVFRPIPEPTRNTSTRSYLSGYGVALDLKKMEYLALDDRGQSTGHEDVRAEEGVESVAESEPIVSLLQQYPENSTADHTAALTPEELLQIGLQVTQLIYDSEEPLSTLKQLSQSFPKYASSVARRVTVDTNLQDEVSSNQLKAQGGISMAWLNGAVIPEKDMNPFTLLRLLRKERSVMSSLGSLGLSPNQSITLLTHNAVSLAQADSGVLDGIFDASDRPEGGDVIVWWNDFEQDSRYARWGSSIHLLLRPMYPGQFPNIKRNLFNIVLAVDLSQSSSLNFIAGAVSNIINRNLPFRFGVVPLVETDDGTRMARLFYWLIEHVGRAKTMEFIQRIAQLQRPAYLITPFVDWDLVRSEFKALVSEIPEASEAVAKADLGLILDTDAEEISATLEKARTYARRLGADLASAPQGHTFVNGKHFDLDDNFLRYMQGEVGQQMQYLQEQIYTGAINDAQAENIATYFYDLPEASKRRNKHIYPSGQNGGLRVLSLLELHERSGFPRQTGSFIYPPGDDQVPLTTYVVADLDSEAGLSLVKEALKSITAGGASRVTFIHNPSSDASKDFKPERQASIGLGHLIVKGLLDKVPPARLLKVLGLDHETTNVPSEQHVIAFYAALDDLFSEGFFEGREKCYREYLTASHFVTRDLKILPGQNALIVNGRVLGPLAPNDFLADDINALVKYELRKRVQPVVAALEDILEALAPSDRASFAELITMASSVVASTQQPDPSEAGLFNAPQKPRRRNYQLLQGDFTKFAFGDNSTALFHVGILLDPVSEAAQKWSNILEWLLTDPAVYLELHINPARYRELPLKRFYRYNLPSALVYDDLGNELNSKVTFRDLPVEPIYTLAMDVPQSWLARPREALYDLDNIQLGVLSGPEKAKGVHAVFDLDYLVIEGHARDIATNAPPRGLQLQLTKTDGTAIADTLVVANLGYLQFRTKPGVFRLEIRPGRGREIFKMDSAGNEGWDSPSVEEVGDEITLTSFEGLTLYPRVSRLPEMESVDVLAATEAADNSQGIISDVVSKLSSFFSSNPQAQTEIAISSSCHADINIFTVASGLLYERFASIMILSVLRNTKSSVKFWFIENFLSPAFLEFIPHFAEAYGFQYELVTYKWPSWLRQQKEKQRIIWAYKILFLDVLFPMDLKKVIFVDADQIVRTDLIELVNLDLHGAPYGYTPMGDDNVEMEGFRFWKTGYWKDFLQGLPYHISALYVVDLVRFRQMAAGDILRSHYQQLSADPHSLANLDQDLPNNLQREVPIYSLPEDWLWCETWCSKDRLHRAKTIDLCQNPLTKEPKLARARQIPEWSTYDAGISQFARSLADKGLIRAGIVAADANVLAEGGVGKDSKSETASDNVEGGGGRLKDEL</sequence>
<dbReference type="PANTHER" id="PTHR11226">
    <property type="entry name" value="UDP-GLUCOSE GLYCOPROTEIN:GLUCOSYLTRANSFERASE"/>
    <property type="match status" value="1"/>
</dbReference>
<dbReference type="InterPro" id="IPR040692">
    <property type="entry name" value="UGGT_TRXL_3"/>
</dbReference>
<name>A0ABP1CSX8_9APHY</name>
<evidence type="ECO:0000259" key="12">
    <source>
        <dbReference type="Pfam" id="PF18401"/>
    </source>
</evidence>
<dbReference type="InterPro" id="IPR040693">
    <property type="entry name" value="UGGT_TRXL_1"/>
</dbReference>
<protein>
    <recommendedName>
        <fullName evidence="18">UDP-glucose:glycoprotein glucosyltransferase</fullName>
    </recommendedName>
</protein>
<comment type="subcellular location">
    <subcellularLocation>
        <location evidence="2">Endoplasmic reticulum lumen</location>
    </subcellularLocation>
</comment>
<dbReference type="SUPFAM" id="SSF53448">
    <property type="entry name" value="Nucleotide-diphospho-sugar transferases"/>
    <property type="match status" value="1"/>
</dbReference>
<feature type="domain" description="UGGT thioredoxin-like" evidence="11">
    <location>
        <begin position="31"/>
        <end position="233"/>
    </location>
</feature>
<evidence type="ECO:0000256" key="6">
    <source>
        <dbReference type="ARBA" id="ARBA00022729"/>
    </source>
</evidence>
<evidence type="ECO:0008006" key="18">
    <source>
        <dbReference type="Google" id="ProtNLM"/>
    </source>
</evidence>
<evidence type="ECO:0000256" key="3">
    <source>
        <dbReference type="ARBA" id="ARBA00004922"/>
    </source>
</evidence>
<dbReference type="InterPro" id="IPR029044">
    <property type="entry name" value="Nucleotide-diphossugar_trans"/>
</dbReference>
<dbReference type="Proteomes" id="UP001497453">
    <property type="component" value="Chromosome 11"/>
</dbReference>
<keyword evidence="6 10" id="KW-0732">Signal</keyword>
<comment type="pathway">
    <text evidence="3">Protein modification; protein glycosylation.</text>
</comment>
<dbReference type="InterPro" id="IPR040525">
    <property type="entry name" value="UGGT_TRXL_4"/>
</dbReference>
<reference evidence="17" key="1">
    <citation type="submission" date="2024-04" db="EMBL/GenBank/DDBJ databases">
        <authorList>
            <person name="Shaw F."/>
            <person name="Minotto A."/>
        </authorList>
    </citation>
    <scope>NUCLEOTIDE SEQUENCE [LARGE SCALE GENOMIC DNA]</scope>
</reference>
<comment type="similarity">
    <text evidence="4">Belongs to the glycosyltransferase 8 family.</text>
</comment>
<keyword evidence="7" id="KW-0256">Endoplasmic reticulum</keyword>
<feature type="domain" description="Glucosyltransferase 24 catalytic" evidence="15">
    <location>
        <begin position="1271"/>
        <end position="1536"/>
    </location>
</feature>
<evidence type="ECO:0000259" key="14">
    <source>
        <dbReference type="Pfam" id="PF18403"/>
    </source>
</evidence>
<dbReference type="InterPro" id="IPR009448">
    <property type="entry name" value="UDP-g_GGtrans"/>
</dbReference>
<dbReference type="EMBL" id="OZ037954">
    <property type="protein sequence ID" value="CAL1698786.1"/>
    <property type="molecule type" value="Genomic_DNA"/>
</dbReference>
<evidence type="ECO:0000256" key="1">
    <source>
        <dbReference type="ARBA" id="ARBA00001913"/>
    </source>
</evidence>
<evidence type="ECO:0000256" key="10">
    <source>
        <dbReference type="SAM" id="SignalP"/>
    </source>
</evidence>
<dbReference type="Pfam" id="PF06427">
    <property type="entry name" value="UDP-g_GGTase"/>
    <property type="match status" value="1"/>
</dbReference>
<dbReference type="Pfam" id="PF18401">
    <property type="entry name" value="Thioredoxin_13"/>
    <property type="match status" value="1"/>
</dbReference>
<feature type="domain" description="UGGT thioredoxin-like" evidence="13">
    <location>
        <begin position="435"/>
        <end position="698"/>
    </location>
</feature>
<dbReference type="InterPro" id="IPR040497">
    <property type="entry name" value="Glyco_transf_24"/>
</dbReference>
<dbReference type="Pfam" id="PF18400">
    <property type="entry name" value="Thioredoxin_12"/>
    <property type="match status" value="1"/>
</dbReference>
<dbReference type="CDD" id="cd06432">
    <property type="entry name" value="GT8_HUGT1_C_like"/>
    <property type="match status" value="1"/>
</dbReference>
<dbReference type="Pfam" id="PF18403">
    <property type="entry name" value="Thioredoxin_15"/>
    <property type="match status" value="1"/>
</dbReference>
<dbReference type="Pfam" id="PF18402">
    <property type="entry name" value="Thioredoxin_14"/>
    <property type="match status" value="1"/>
</dbReference>
<evidence type="ECO:0000256" key="7">
    <source>
        <dbReference type="ARBA" id="ARBA00022824"/>
    </source>
</evidence>
<feature type="signal peptide" evidence="10">
    <location>
        <begin position="1"/>
        <end position="16"/>
    </location>
</feature>
<evidence type="ECO:0000256" key="8">
    <source>
        <dbReference type="ARBA" id="ARBA00023180"/>
    </source>
</evidence>
<accession>A0ABP1CSX8</accession>
<evidence type="ECO:0000313" key="16">
    <source>
        <dbReference type="EMBL" id="CAL1698786.1"/>
    </source>
</evidence>
<evidence type="ECO:0000313" key="17">
    <source>
        <dbReference type="Proteomes" id="UP001497453"/>
    </source>
</evidence>
<evidence type="ECO:0000256" key="2">
    <source>
        <dbReference type="ARBA" id="ARBA00004319"/>
    </source>
</evidence>